<comment type="caution">
    <text evidence="1">The sequence shown here is derived from an EMBL/GenBank/DDBJ whole genome shotgun (WGS) entry which is preliminary data.</text>
</comment>
<gene>
    <name evidence="1" type="ORF">P378_00500</name>
</gene>
<name>A0A2C6MEZ2_9FIRM</name>
<reference evidence="1 2" key="1">
    <citation type="submission" date="2013-09" db="EMBL/GenBank/DDBJ databases">
        <title>Biodegradation of hydrocarbons in the deep terrestrial subsurface : characterization of a microbial consortium composed of two Desulfotomaculum species originating from a deep geological formation.</title>
        <authorList>
            <person name="Aullo T."/>
            <person name="Berlendis S."/>
            <person name="Lascourreges J.-F."/>
            <person name="Dessort D."/>
            <person name="Saint-Laurent S."/>
            <person name="Schraauwers B."/>
            <person name="Mas J."/>
            <person name="Magot M."/>
            <person name="Ranchou-Peyruse A."/>
        </authorList>
    </citation>
    <scope>NUCLEOTIDE SEQUENCE [LARGE SCALE GENOMIC DNA]</scope>
    <source>
        <strain evidence="1 2">Bs107</strain>
    </source>
</reference>
<dbReference type="RefSeq" id="WP_099081884.1">
    <property type="nucleotide sequence ID" value="NZ_AWQQ01000005.1"/>
</dbReference>
<dbReference type="Proteomes" id="UP000222564">
    <property type="component" value="Unassembled WGS sequence"/>
</dbReference>
<evidence type="ECO:0000313" key="2">
    <source>
        <dbReference type="Proteomes" id="UP000222564"/>
    </source>
</evidence>
<evidence type="ECO:0000313" key="1">
    <source>
        <dbReference type="EMBL" id="PHJ39919.1"/>
    </source>
</evidence>
<organism evidence="1 2">
    <name type="scientific">Desulforamulus profundi</name>
    <dbReference type="NCBI Taxonomy" id="1383067"/>
    <lineage>
        <taxon>Bacteria</taxon>
        <taxon>Bacillati</taxon>
        <taxon>Bacillota</taxon>
        <taxon>Clostridia</taxon>
        <taxon>Eubacteriales</taxon>
        <taxon>Peptococcaceae</taxon>
        <taxon>Desulforamulus</taxon>
    </lineage>
</organism>
<dbReference type="OrthoDB" id="1787351at2"/>
<protein>
    <submittedName>
        <fullName evidence="1">Uncharacterized protein</fullName>
    </submittedName>
</protein>
<dbReference type="EMBL" id="AWQQ01000005">
    <property type="protein sequence ID" value="PHJ39919.1"/>
    <property type="molecule type" value="Genomic_DNA"/>
</dbReference>
<sequence length="127" mass="14673">MLRNLLFLVALCAFFTVVGLGVYTSNKQFNDIVLPDRPVYLFKLFEKDSGVVQIELLGETLAVDIPAVKNRADSYLLVAKQKLQEVKSDPRLIEEVANVKKVMQEPWNAWWESEKVRAVHQWVKERI</sequence>
<accession>A0A2C6MEZ2</accession>
<proteinExistence type="predicted"/>
<dbReference type="AlphaFoldDB" id="A0A2C6MEZ2"/>
<keyword evidence="2" id="KW-1185">Reference proteome</keyword>